<evidence type="ECO:0000256" key="8">
    <source>
        <dbReference type="RuleBase" id="RU004466"/>
    </source>
</evidence>
<dbReference type="Pfam" id="PF00348">
    <property type="entry name" value="polyprenyl_synt"/>
    <property type="match status" value="1"/>
</dbReference>
<dbReference type="InterPro" id="IPR008949">
    <property type="entry name" value="Isoprenoid_synthase_dom_sf"/>
</dbReference>
<keyword evidence="3 8" id="KW-0808">Transferase</keyword>
<keyword evidence="6" id="KW-0414">Isoprene biosynthesis</keyword>
<gene>
    <name evidence="10" type="primary">ispA</name>
    <name evidence="10" type="ORF">GCM10011335_07550</name>
</gene>
<dbReference type="InterPro" id="IPR033749">
    <property type="entry name" value="Polyprenyl_synt_CS"/>
</dbReference>
<dbReference type="RefSeq" id="WP_188849310.1">
    <property type="nucleotide sequence ID" value="NZ_BMJJ01000001.1"/>
</dbReference>
<dbReference type="FunFam" id="1.10.600.10:FF:000001">
    <property type="entry name" value="Geranylgeranyl diphosphate synthase"/>
    <property type="match status" value="1"/>
</dbReference>
<dbReference type="GO" id="GO:0004659">
    <property type="term" value="F:prenyltransferase activity"/>
    <property type="evidence" value="ECO:0007669"/>
    <property type="project" value="InterPro"/>
</dbReference>
<dbReference type="Proteomes" id="UP000613160">
    <property type="component" value="Unassembled WGS sequence"/>
</dbReference>
<name>A0A916XT78_9HYPH</name>
<dbReference type="GO" id="GO:0046872">
    <property type="term" value="F:metal ion binding"/>
    <property type="evidence" value="ECO:0007669"/>
    <property type="project" value="UniProtKB-KW"/>
</dbReference>
<evidence type="ECO:0000256" key="1">
    <source>
        <dbReference type="ARBA" id="ARBA00001946"/>
    </source>
</evidence>
<dbReference type="CDD" id="cd00685">
    <property type="entry name" value="Trans_IPPS_HT"/>
    <property type="match status" value="1"/>
</dbReference>
<dbReference type="GO" id="GO:0016114">
    <property type="term" value="P:terpenoid biosynthetic process"/>
    <property type="evidence" value="ECO:0007669"/>
    <property type="project" value="UniProtKB-ARBA"/>
</dbReference>
<evidence type="ECO:0000313" key="11">
    <source>
        <dbReference type="Proteomes" id="UP000613160"/>
    </source>
</evidence>
<comment type="similarity">
    <text evidence="2 8">Belongs to the FPP/GGPP synthase family.</text>
</comment>
<organism evidence="10 11">
    <name type="scientific">Aureimonas glaciei</name>
    <dbReference type="NCBI Taxonomy" id="1776957"/>
    <lineage>
        <taxon>Bacteria</taxon>
        <taxon>Pseudomonadati</taxon>
        <taxon>Pseudomonadota</taxon>
        <taxon>Alphaproteobacteria</taxon>
        <taxon>Hyphomicrobiales</taxon>
        <taxon>Aurantimonadaceae</taxon>
        <taxon>Aureimonas</taxon>
    </lineage>
</organism>
<sequence>MTADLNASTDEARRRIDTRLGELMPQALPGQPELAAALRDGVLTPGKRLRPLMTLFAAEELGGAREPAIDAGCAVEMIHAASLILDDLPCMDNALLRRGLPAVHAGHGEDLALLVSVAAISHAYGLLAGIEPLSAQARIDCVVILTQAVGVGGLVGGQFADLRGGRHKRPATEISAANGMKTGSLFIAAAEIGAVVAGADAETRARLRQFADELGHAFQLIDDLLDHGTNPLVIGKDVGKDSGKSTLISLVGRASVQQRIERHLDAADLGLTRIFGPRSRLHWLVETMLAQAQPAAPVQDRTTHGLPEEVGAR</sequence>
<evidence type="ECO:0000313" key="10">
    <source>
        <dbReference type="EMBL" id="GGD07059.1"/>
    </source>
</evidence>
<dbReference type="AlphaFoldDB" id="A0A916XT78"/>
<dbReference type="SFLD" id="SFLDS00005">
    <property type="entry name" value="Isoprenoid_Synthase_Type_I"/>
    <property type="match status" value="1"/>
</dbReference>
<evidence type="ECO:0000256" key="4">
    <source>
        <dbReference type="ARBA" id="ARBA00022723"/>
    </source>
</evidence>
<feature type="region of interest" description="Disordered" evidence="9">
    <location>
        <begin position="294"/>
        <end position="313"/>
    </location>
</feature>
<evidence type="ECO:0000256" key="9">
    <source>
        <dbReference type="SAM" id="MobiDB-lite"/>
    </source>
</evidence>
<evidence type="ECO:0000256" key="6">
    <source>
        <dbReference type="ARBA" id="ARBA00023229"/>
    </source>
</evidence>
<keyword evidence="5" id="KW-0460">Magnesium</keyword>
<keyword evidence="11" id="KW-1185">Reference proteome</keyword>
<evidence type="ECO:0000256" key="5">
    <source>
        <dbReference type="ARBA" id="ARBA00022842"/>
    </source>
</evidence>
<dbReference type="PROSITE" id="PS00723">
    <property type="entry name" value="POLYPRENYL_SYNTHASE_1"/>
    <property type="match status" value="1"/>
</dbReference>
<comment type="cofactor">
    <cofactor evidence="1">
        <name>Mg(2+)</name>
        <dbReference type="ChEBI" id="CHEBI:18420"/>
    </cofactor>
</comment>
<reference evidence="10" key="1">
    <citation type="journal article" date="2014" name="Int. J. Syst. Evol. Microbiol.">
        <title>Complete genome sequence of Corynebacterium casei LMG S-19264T (=DSM 44701T), isolated from a smear-ripened cheese.</title>
        <authorList>
            <consortium name="US DOE Joint Genome Institute (JGI-PGF)"/>
            <person name="Walter F."/>
            <person name="Albersmeier A."/>
            <person name="Kalinowski J."/>
            <person name="Ruckert C."/>
        </authorList>
    </citation>
    <scope>NUCLEOTIDE SEQUENCE</scope>
    <source>
        <strain evidence="10">CGMCC 1.15493</strain>
    </source>
</reference>
<dbReference type="PANTHER" id="PTHR43281:SF1">
    <property type="entry name" value="FARNESYL DIPHOSPHATE SYNTHASE"/>
    <property type="match status" value="1"/>
</dbReference>
<keyword evidence="4" id="KW-0479">Metal-binding</keyword>
<evidence type="ECO:0000256" key="3">
    <source>
        <dbReference type="ARBA" id="ARBA00022679"/>
    </source>
</evidence>
<dbReference type="InterPro" id="IPR000092">
    <property type="entry name" value="Polyprenyl_synt"/>
</dbReference>
<proteinExistence type="inferred from homology"/>
<dbReference type="SUPFAM" id="SSF48576">
    <property type="entry name" value="Terpenoid synthases"/>
    <property type="match status" value="1"/>
</dbReference>
<dbReference type="PROSITE" id="PS00444">
    <property type="entry name" value="POLYPRENYL_SYNTHASE_2"/>
    <property type="match status" value="1"/>
</dbReference>
<reference evidence="10" key="2">
    <citation type="submission" date="2020-09" db="EMBL/GenBank/DDBJ databases">
        <authorList>
            <person name="Sun Q."/>
            <person name="Zhou Y."/>
        </authorList>
    </citation>
    <scope>NUCLEOTIDE SEQUENCE</scope>
    <source>
        <strain evidence="10">CGMCC 1.15493</strain>
    </source>
</reference>
<dbReference type="Gene3D" id="1.10.600.10">
    <property type="entry name" value="Farnesyl Diphosphate Synthase"/>
    <property type="match status" value="1"/>
</dbReference>
<dbReference type="EMBL" id="BMJJ01000001">
    <property type="protein sequence ID" value="GGD07059.1"/>
    <property type="molecule type" value="Genomic_DNA"/>
</dbReference>
<comment type="caution">
    <text evidence="10">The sequence shown here is derived from an EMBL/GenBank/DDBJ whole genome shotgun (WGS) entry which is preliminary data.</text>
</comment>
<dbReference type="PANTHER" id="PTHR43281">
    <property type="entry name" value="FARNESYL DIPHOSPHATE SYNTHASE"/>
    <property type="match status" value="1"/>
</dbReference>
<protein>
    <recommendedName>
        <fullName evidence="7">Probable farnesyl diphosphate synthase</fullName>
    </recommendedName>
</protein>
<feature type="compositionally biased region" description="Basic and acidic residues" evidence="9">
    <location>
        <begin position="301"/>
        <end position="313"/>
    </location>
</feature>
<evidence type="ECO:0000256" key="7">
    <source>
        <dbReference type="ARBA" id="ARBA00069024"/>
    </source>
</evidence>
<accession>A0A916XT78</accession>
<evidence type="ECO:0000256" key="2">
    <source>
        <dbReference type="ARBA" id="ARBA00006706"/>
    </source>
</evidence>